<evidence type="ECO:0000313" key="2">
    <source>
        <dbReference type="EMBL" id="KAG2248414.1"/>
    </source>
</evidence>
<comment type="caution">
    <text evidence="2">The sequence shown here is derived from an EMBL/GenBank/DDBJ whole genome shotgun (WGS) entry which is preliminary data.</text>
</comment>
<dbReference type="EMBL" id="JAAMPC010000017">
    <property type="protein sequence ID" value="KAG2248414.1"/>
    <property type="molecule type" value="Genomic_DNA"/>
</dbReference>
<reference evidence="2 3" key="1">
    <citation type="submission" date="2020-02" db="EMBL/GenBank/DDBJ databases">
        <authorList>
            <person name="Ma Q."/>
            <person name="Huang Y."/>
            <person name="Song X."/>
            <person name="Pei D."/>
        </authorList>
    </citation>
    <scope>NUCLEOTIDE SEQUENCE [LARGE SCALE GENOMIC DNA]</scope>
    <source>
        <strain evidence="2">Sxm20200214</strain>
        <tissue evidence="2">Leaf</tissue>
    </source>
</reference>
<sequence>MQIPSRTKARRGAELLEDYNRPQVVQHSPLSPASSAVDMIDVQEICRNDLILSSPPENGREHKNL</sequence>
<evidence type="ECO:0000256" key="1">
    <source>
        <dbReference type="SAM" id="MobiDB-lite"/>
    </source>
</evidence>
<dbReference type="Proteomes" id="UP000886595">
    <property type="component" value="Unassembled WGS sequence"/>
</dbReference>
<dbReference type="AlphaFoldDB" id="A0A8X7TNU7"/>
<accession>A0A8X7TNU7</accession>
<protein>
    <submittedName>
        <fullName evidence="2">Uncharacterized protein</fullName>
    </submittedName>
</protein>
<evidence type="ECO:0000313" key="3">
    <source>
        <dbReference type="Proteomes" id="UP000886595"/>
    </source>
</evidence>
<proteinExistence type="predicted"/>
<feature type="compositionally biased region" description="Basic and acidic residues" evidence="1">
    <location>
        <begin position="11"/>
        <end position="20"/>
    </location>
</feature>
<name>A0A8X7TNU7_BRACI</name>
<feature type="region of interest" description="Disordered" evidence="1">
    <location>
        <begin position="1"/>
        <end position="20"/>
    </location>
</feature>
<keyword evidence="3" id="KW-1185">Reference proteome</keyword>
<organism evidence="2 3">
    <name type="scientific">Brassica carinata</name>
    <name type="common">Ethiopian mustard</name>
    <name type="synonym">Abyssinian cabbage</name>
    <dbReference type="NCBI Taxonomy" id="52824"/>
    <lineage>
        <taxon>Eukaryota</taxon>
        <taxon>Viridiplantae</taxon>
        <taxon>Streptophyta</taxon>
        <taxon>Embryophyta</taxon>
        <taxon>Tracheophyta</taxon>
        <taxon>Spermatophyta</taxon>
        <taxon>Magnoliopsida</taxon>
        <taxon>eudicotyledons</taxon>
        <taxon>Gunneridae</taxon>
        <taxon>Pentapetalae</taxon>
        <taxon>rosids</taxon>
        <taxon>malvids</taxon>
        <taxon>Brassicales</taxon>
        <taxon>Brassicaceae</taxon>
        <taxon>Brassiceae</taxon>
        <taxon>Brassica</taxon>
    </lineage>
</organism>
<gene>
    <name evidence="2" type="ORF">Bca52824_088042</name>
</gene>